<dbReference type="InterPro" id="IPR046342">
    <property type="entry name" value="CBS_dom_sf"/>
</dbReference>
<feature type="domain" description="CBS" evidence="13">
    <location>
        <begin position="383"/>
        <end position="443"/>
    </location>
</feature>
<dbReference type="CDD" id="cd05398">
    <property type="entry name" value="NT_ClassII-CCAase"/>
    <property type="match status" value="1"/>
</dbReference>
<dbReference type="RefSeq" id="WP_135402898.1">
    <property type="nucleotide sequence ID" value="NZ_SRME01000003.1"/>
</dbReference>
<dbReference type="InterPro" id="IPR038763">
    <property type="entry name" value="DHH_sf"/>
</dbReference>
<evidence type="ECO:0000256" key="7">
    <source>
        <dbReference type="ARBA" id="ARBA00022723"/>
    </source>
</evidence>
<dbReference type="InterPro" id="IPR043519">
    <property type="entry name" value="NT_sf"/>
</dbReference>
<evidence type="ECO:0000256" key="8">
    <source>
        <dbReference type="ARBA" id="ARBA00022741"/>
    </source>
</evidence>
<dbReference type="InterPro" id="IPR002646">
    <property type="entry name" value="PolA_pol_head_dom"/>
</dbReference>
<accession>A0A4Z0W1K8</accession>
<dbReference type="Pfam" id="PF12627">
    <property type="entry name" value="PolyA_pol_RNAbd"/>
    <property type="match status" value="1"/>
</dbReference>
<dbReference type="Pfam" id="PF01368">
    <property type="entry name" value="DHH"/>
    <property type="match status" value="1"/>
</dbReference>
<proteinExistence type="inferred from homology"/>
<keyword evidence="4 12" id="KW-0808">Transferase</keyword>
<dbReference type="Gene3D" id="3.10.310.30">
    <property type="match status" value="1"/>
</dbReference>
<dbReference type="PANTHER" id="PTHR47788">
    <property type="entry name" value="POLYA POLYMERASE"/>
    <property type="match status" value="1"/>
</dbReference>
<dbReference type="InterPro" id="IPR000644">
    <property type="entry name" value="CBS_dom"/>
</dbReference>
<dbReference type="Gene3D" id="3.90.1640.10">
    <property type="entry name" value="inorganic pyrophosphatase (n-terminal core)"/>
    <property type="match status" value="1"/>
</dbReference>
<dbReference type="GO" id="GO:0008033">
    <property type="term" value="P:tRNA processing"/>
    <property type="evidence" value="ECO:0007669"/>
    <property type="project" value="UniProtKB-KW"/>
</dbReference>
<dbReference type="PROSITE" id="PS51371">
    <property type="entry name" value="CBS"/>
    <property type="match status" value="2"/>
</dbReference>
<keyword evidence="6" id="KW-0548">Nucleotidyltransferase</keyword>
<dbReference type="CDD" id="cd04595">
    <property type="entry name" value="CBS_pair_DHH_polyA_Pol_assoc"/>
    <property type="match status" value="1"/>
</dbReference>
<dbReference type="SUPFAM" id="SSF81891">
    <property type="entry name" value="Poly A polymerase C-terminal region-like"/>
    <property type="match status" value="1"/>
</dbReference>
<keyword evidence="3" id="KW-0820">tRNA-binding</keyword>
<dbReference type="Proteomes" id="UP000297288">
    <property type="component" value="Unassembled WGS sequence"/>
</dbReference>
<sequence length="865" mass="100237">MKTVITTHNNPDFDGFAAAFAASLIYENPIIVIKGQPAKNLNEFLHIYELEFYYENEFLEEFKEDIDNEGFSKVVIVDTADINRIPKSIKKLIENGIEVDIYDHHPKLRDRNIKGNDYSKEMGAAVTIVLQKVFEKKIDLPDTYETLFLIAIHEDTGNFVYTTTEIDDHLVAAELIKNGARLEEVEEFVSLEMTEEQKELFDKLYNNIHDFYVNDLNVFISYWEIEKFIGGLNVITHKIFEALMPDILFVVVRMGKNAYIVGRSRTDEIDLNTILSVFGGGGHKKAGAAKAKEIPVQTIIDKIISKLKESFIPVIKASNIMSSPVRTILSEQKIEKAYEIMEQTGHSSLPVVDKNKLVGLITKKDVEKARKHKLSHAPVKSVMTNNLKVVDTDTSVSHIRKIMAENDIGRLPVLKDGILMGIITRSDILRASNGVLDFSPNPIIKEKYDTFNVSKKMQKQLPKRIMNLLRLLGAYGSERKTPVYVVGGFVRDLLLNVENLDIDIVVEGDGPEFGKFVAEQLMIKYVVHEKFNTCSLFFKDGFRIDVATARTEYYESPAELPKVEVSTIKKDLYRRDFSINAMAIKLNQETFGTLLDFFNSKKDLEEGIIKVLYSLSFVEDPTRILRAIRFEQRYNFQIDEQTCEYMKKTVKNEYLEKVTGPRIRDELEKILKEPKPLKSIRRMGEFKIISHLFPFSYYTPTLDKDVEKLFELYGYFEKNYKQYTQNVRFLHLLLFVLLQYTPEETVKFIEYRYGLPGNFYDNLAEARESFEKLNELKHPQYSHFFDCIKILNSEQIIFVAVKLKENLREKLFKYFDKIENLELPVNGKELKDKGYYGKEIKNKLEELTKKLLNDEIKPGEERKYI</sequence>
<evidence type="ECO:0000256" key="11">
    <source>
        <dbReference type="PROSITE-ProRule" id="PRU00703"/>
    </source>
</evidence>
<name>A0A4Z0W1K8_9BACT</name>
<evidence type="ECO:0000256" key="2">
    <source>
        <dbReference type="ARBA" id="ARBA00007265"/>
    </source>
</evidence>
<dbReference type="SUPFAM" id="SSF54631">
    <property type="entry name" value="CBS-domain pair"/>
    <property type="match status" value="1"/>
</dbReference>
<dbReference type="Gene3D" id="1.10.3090.10">
    <property type="entry name" value="cca-adding enzyme, domain 2"/>
    <property type="match status" value="1"/>
</dbReference>
<dbReference type="SUPFAM" id="SSF64182">
    <property type="entry name" value="DHH phosphoesterases"/>
    <property type="match status" value="1"/>
</dbReference>
<keyword evidence="10 12" id="KW-0694">RNA-binding</keyword>
<evidence type="ECO:0000256" key="10">
    <source>
        <dbReference type="ARBA" id="ARBA00022884"/>
    </source>
</evidence>
<keyword evidence="9" id="KW-0460">Magnesium</keyword>
<dbReference type="InterPro" id="IPR052390">
    <property type="entry name" value="tRNA_nt/polyA_polymerase"/>
</dbReference>
<evidence type="ECO:0000313" key="14">
    <source>
        <dbReference type="EMBL" id="TGG87960.1"/>
    </source>
</evidence>
<evidence type="ECO:0000256" key="1">
    <source>
        <dbReference type="ARBA" id="ARBA00001946"/>
    </source>
</evidence>
<dbReference type="GO" id="GO:0016779">
    <property type="term" value="F:nucleotidyltransferase activity"/>
    <property type="evidence" value="ECO:0007669"/>
    <property type="project" value="UniProtKB-KW"/>
</dbReference>
<dbReference type="GO" id="GO:0000166">
    <property type="term" value="F:nucleotide binding"/>
    <property type="evidence" value="ECO:0007669"/>
    <property type="project" value="UniProtKB-KW"/>
</dbReference>
<evidence type="ECO:0000256" key="12">
    <source>
        <dbReference type="RuleBase" id="RU003953"/>
    </source>
</evidence>
<keyword evidence="7" id="KW-0479">Metal-binding</keyword>
<reference evidence="14 15" key="1">
    <citation type="submission" date="2019-04" db="EMBL/GenBank/DDBJ databases">
        <title>Draft genome sequence data and analysis of a Fermenting Bacterium, Geotoga petraea strain HO-Geo1, isolated from heavy-oil petroleum reservoir in Russia.</title>
        <authorList>
            <person name="Grouzdev D.S."/>
            <person name="Semenova E.M."/>
            <person name="Sokolova D.S."/>
            <person name="Tourova T.P."/>
            <person name="Poltaraus A.B."/>
            <person name="Nazina T.N."/>
        </authorList>
    </citation>
    <scope>NUCLEOTIDE SEQUENCE [LARGE SCALE GENOMIC DNA]</scope>
    <source>
        <strain evidence="14 15">HO-Geo1</strain>
    </source>
</reference>
<keyword evidence="11" id="KW-0129">CBS domain</keyword>
<dbReference type="Gene3D" id="3.10.580.10">
    <property type="entry name" value="CBS-domain"/>
    <property type="match status" value="1"/>
</dbReference>
<dbReference type="EMBL" id="SRME01000003">
    <property type="protein sequence ID" value="TGG87960.1"/>
    <property type="molecule type" value="Genomic_DNA"/>
</dbReference>
<organism evidence="14 15">
    <name type="scientific">Geotoga petraea</name>
    <dbReference type="NCBI Taxonomy" id="28234"/>
    <lineage>
        <taxon>Bacteria</taxon>
        <taxon>Thermotogati</taxon>
        <taxon>Thermotogota</taxon>
        <taxon>Thermotogae</taxon>
        <taxon>Petrotogales</taxon>
        <taxon>Petrotogaceae</taxon>
        <taxon>Geotoga</taxon>
    </lineage>
</organism>
<dbReference type="SMART" id="SM00116">
    <property type="entry name" value="CBS"/>
    <property type="match status" value="2"/>
</dbReference>
<dbReference type="PANTHER" id="PTHR47788:SF1">
    <property type="entry name" value="A-ADDING TRNA NUCLEOTIDYLTRANSFERASE"/>
    <property type="match status" value="1"/>
</dbReference>
<evidence type="ECO:0000256" key="3">
    <source>
        <dbReference type="ARBA" id="ARBA00022555"/>
    </source>
</evidence>
<dbReference type="GO" id="GO:0046872">
    <property type="term" value="F:metal ion binding"/>
    <property type="evidence" value="ECO:0007669"/>
    <property type="project" value="UniProtKB-KW"/>
</dbReference>
<evidence type="ECO:0000256" key="5">
    <source>
        <dbReference type="ARBA" id="ARBA00022694"/>
    </source>
</evidence>
<keyword evidence="5" id="KW-0819">tRNA processing</keyword>
<dbReference type="Pfam" id="PF01743">
    <property type="entry name" value="PolyA_pol"/>
    <property type="match status" value="1"/>
</dbReference>
<dbReference type="Gene3D" id="3.30.460.10">
    <property type="entry name" value="Beta Polymerase, domain 2"/>
    <property type="match status" value="1"/>
</dbReference>
<keyword evidence="8" id="KW-0547">Nucleotide-binding</keyword>
<dbReference type="GO" id="GO:0000049">
    <property type="term" value="F:tRNA binding"/>
    <property type="evidence" value="ECO:0007669"/>
    <property type="project" value="UniProtKB-KW"/>
</dbReference>
<dbReference type="InterPro" id="IPR001667">
    <property type="entry name" value="DDH_dom"/>
</dbReference>
<evidence type="ECO:0000256" key="4">
    <source>
        <dbReference type="ARBA" id="ARBA00022679"/>
    </source>
</evidence>
<evidence type="ECO:0000259" key="13">
    <source>
        <dbReference type="PROSITE" id="PS51371"/>
    </source>
</evidence>
<evidence type="ECO:0000256" key="9">
    <source>
        <dbReference type="ARBA" id="ARBA00022842"/>
    </source>
</evidence>
<comment type="similarity">
    <text evidence="2 12">Belongs to the tRNA nucleotidyltransferase/poly(A) polymerase family.</text>
</comment>
<comment type="cofactor">
    <cofactor evidence="1">
        <name>Mg(2+)</name>
        <dbReference type="ChEBI" id="CHEBI:18420"/>
    </cofactor>
</comment>
<evidence type="ECO:0000313" key="15">
    <source>
        <dbReference type="Proteomes" id="UP000297288"/>
    </source>
</evidence>
<dbReference type="OrthoDB" id="9805698at2"/>
<feature type="domain" description="CBS" evidence="13">
    <location>
        <begin position="321"/>
        <end position="379"/>
    </location>
</feature>
<gene>
    <name evidence="14" type="ORF">E4650_06355</name>
</gene>
<dbReference type="InterPro" id="IPR032828">
    <property type="entry name" value="PolyA_RNA-bd"/>
</dbReference>
<dbReference type="Pfam" id="PF00571">
    <property type="entry name" value="CBS"/>
    <property type="match status" value="2"/>
</dbReference>
<comment type="caution">
    <text evidence="14">The sequence shown here is derived from an EMBL/GenBank/DDBJ whole genome shotgun (WGS) entry which is preliminary data.</text>
</comment>
<dbReference type="AlphaFoldDB" id="A0A4Z0W1K8"/>
<protein>
    <submittedName>
        <fullName evidence="14">CBS domain-containing protein</fullName>
    </submittedName>
</protein>
<dbReference type="SUPFAM" id="SSF81301">
    <property type="entry name" value="Nucleotidyltransferase"/>
    <property type="match status" value="1"/>
</dbReference>
<evidence type="ECO:0000256" key="6">
    <source>
        <dbReference type="ARBA" id="ARBA00022695"/>
    </source>
</evidence>